<dbReference type="GO" id="GO:0000976">
    <property type="term" value="F:transcription cis-regulatory region binding"/>
    <property type="evidence" value="ECO:0007669"/>
    <property type="project" value="UniProtKB-ARBA"/>
</dbReference>
<feature type="domain" description="HTH myb-type" evidence="9">
    <location>
        <begin position="9"/>
        <end position="61"/>
    </location>
</feature>
<dbReference type="InterPro" id="IPR001005">
    <property type="entry name" value="SANT/Myb"/>
</dbReference>
<evidence type="ECO:0000259" key="8">
    <source>
        <dbReference type="PROSITE" id="PS50090"/>
    </source>
</evidence>
<keyword evidence="4" id="KW-0238">DNA-binding</keyword>
<name>A0AAN7GFN2_9MYRT</name>
<dbReference type="InterPro" id="IPR015495">
    <property type="entry name" value="Myb_TF_plants"/>
</dbReference>
<keyword evidence="5" id="KW-0804">Transcription</keyword>
<evidence type="ECO:0000256" key="5">
    <source>
        <dbReference type="ARBA" id="ARBA00023163"/>
    </source>
</evidence>
<proteinExistence type="predicted"/>
<comment type="subcellular location">
    <subcellularLocation>
        <location evidence="1">Nucleus</location>
    </subcellularLocation>
</comment>
<organism evidence="10 11">
    <name type="scientific">Trapa incisa</name>
    <dbReference type="NCBI Taxonomy" id="236973"/>
    <lineage>
        <taxon>Eukaryota</taxon>
        <taxon>Viridiplantae</taxon>
        <taxon>Streptophyta</taxon>
        <taxon>Embryophyta</taxon>
        <taxon>Tracheophyta</taxon>
        <taxon>Spermatophyta</taxon>
        <taxon>Magnoliopsida</taxon>
        <taxon>eudicotyledons</taxon>
        <taxon>Gunneridae</taxon>
        <taxon>Pentapetalae</taxon>
        <taxon>rosids</taxon>
        <taxon>malvids</taxon>
        <taxon>Myrtales</taxon>
        <taxon>Lythraceae</taxon>
        <taxon>Trapa</taxon>
    </lineage>
</organism>
<dbReference type="InterPro" id="IPR009057">
    <property type="entry name" value="Homeodomain-like_sf"/>
</dbReference>
<evidence type="ECO:0000256" key="3">
    <source>
        <dbReference type="ARBA" id="ARBA00023015"/>
    </source>
</evidence>
<dbReference type="FunFam" id="1.10.10.60:FF:000394">
    <property type="entry name" value="MYB transcription factor"/>
    <property type="match status" value="1"/>
</dbReference>
<dbReference type="PROSITE" id="PS50090">
    <property type="entry name" value="MYB_LIKE"/>
    <property type="match status" value="2"/>
</dbReference>
<dbReference type="SMART" id="SM00717">
    <property type="entry name" value="SANT"/>
    <property type="match status" value="2"/>
</dbReference>
<dbReference type="Pfam" id="PF00249">
    <property type="entry name" value="Myb_DNA-binding"/>
    <property type="match status" value="2"/>
</dbReference>
<evidence type="ECO:0000256" key="1">
    <source>
        <dbReference type="ARBA" id="ARBA00004123"/>
    </source>
</evidence>
<evidence type="ECO:0000256" key="6">
    <source>
        <dbReference type="ARBA" id="ARBA00023242"/>
    </source>
</evidence>
<dbReference type="GO" id="GO:0080090">
    <property type="term" value="P:regulation of primary metabolic process"/>
    <property type="evidence" value="ECO:0007669"/>
    <property type="project" value="UniProtKB-ARBA"/>
</dbReference>
<keyword evidence="2" id="KW-0677">Repeat</keyword>
<sequence>MGRPPSPAKDGVKKGPWDAEEDKKLVDFIAKHGPGCWISLPKLAGLNRCGKSCRLRWINYLRPDLKRGNFTAEEEQKILRLHEILGNKWSAIAMQLPGRTDNEIKNYWNTHLKKRLIRMGYDPMTHEPRTDLMACLTILAMSTNGLNDLLNRTPLDVNAVKLDYLKQMFQSTDAAAPNLVSSISAPLLEGSPILNSLPQLENQEAAFSLGATTTSGHLLQPLHHSITTALSASPTDLQLDPQPTFPPSFESMLFEGTAAAQSCGFFQWDDPAENISDPWGLESASEFVPSFTTQTDTPASNPADATSCSRIHCGDGTSGRYSPWTEILFDHPIIQ</sequence>
<evidence type="ECO:0000313" key="10">
    <source>
        <dbReference type="EMBL" id="KAK4745190.1"/>
    </source>
</evidence>
<dbReference type="CDD" id="cd00167">
    <property type="entry name" value="SANT"/>
    <property type="match status" value="2"/>
</dbReference>
<comment type="subunit">
    <text evidence="7">Can form complexes with MYC2, MYC3 or MYC4.</text>
</comment>
<feature type="domain" description="HTH myb-type" evidence="9">
    <location>
        <begin position="62"/>
        <end position="116"/>
    </location>
</feature>
<dbReference type="AlphaFoldDB" id="A0AAN7GFN2"/>
<keyword evidence="3" id="KW-0805">Transcription regulation</keyword>
<dbReference type="InterPro" id="IPR017930">
    <property type="entry name" value="Myb_dom"/>
</dbReference>
<accession>A0AAN7GFN2</accession>
<feature type="domain" description="Myb-like" evidence="8">
    <location>
        <begin position="9"/>
        <end position="61"/>
    </location>
</feature>
<comment type="caution">
    <text evidence="10">The sequence shown here is derived from an EMBL/GenBank/DDBJ whole genome shotgun (WGS) entry which is preliminary data.</text>
</comment>
<dbReference type="GO" id="GO:0005634">
    <property type="term" value="C:nucleus"/>
    <property type="evidence" value="ECO:0007669"/>
    <property type="project" value="UniProtKB-SubCell"/>
</dbReference>
<dbReference type="GO" id="GO:0051707">
    <property type="term" value="P:response to other organism"/>
    <property type="evidence" value="ECO:0007669"/>
    <property type="project" value="UniProtKB-ARBA"/>
</dbReference>
<keyword evidence="6" id="KW-0539">Nucleus</keyword>
<protein>
    <submittedName>
        <fullName evidence="10">Uncharacterized protein</fullName>
    </submittedName>
</protein>
<dbReference type="FunFam" id="1.10.10.60:FF:000001">
    <property type="entry name" value="MYB-related transcription factor"/>
    <property type="match status" value="1"/>
</dbReference>
<dbReference type="EMBL" id="JAXIOK010000022">
    <property type="protein sequence ID" value="KAK4745190.1"/>
    <property type="molecule type" value="Genomic_DNA"/>
</dbReference>
<dbReference type="PROSITE" id="PS51294">
    <property type="entry name" value="HTH_MYB"/>
    <property type="match status" value="2"/>
</dbReference>
<gene>
    <name evidence="10" type="ORF">SAY87_011502</name>
</gene>
<evidence type="ECO:0000256" key="7">
    <source>
        <dbReference type="ARBA" id="ARBA00062314"/>
    </source>
</evidence>
<evidence type="ECO:0000259" key="9">
    <source>
        <dbReference type="PROSITE" id="PS51294"/>
    </source>
</evidence>
<reference evidence="10 11" key="1">
    <citation type="journal article" date="2023" name="Hortic Res">
        <title>Pangenome of water caltrop reveals structural variations and asymmetric subgenome divergence after allopolyploidization.</title>
        <authorList>
            <person name="Zhang X."/>
            <person name="Chen Y."/>
            <person name="Wang L."/>
            <person name="Yuan Y."/>
            <person name="Fang M."/>
            <person name="Shi L."/>
            <person name="Lu R."/>
            <person name="Comes H.P."/>
            <person name="Ma Y."/>
            <person name="Chen Y."/>
            <person name="Huang G."/>
            <person name="Zhou Y."/>
            <person name="Zheng Z."/>
            <person name="Qiu Y."/>
        </authorList>
    </citation>
    <scope>NUCLEOTIDE SEQUENCE [LARGE SCALE GENOMIC DNA]</scope>
    <source>
        <tissue evidence="10">Roots</tissue>
    </source>
</reference>
<keyword evidence="11" id="KW-1185">Reference proteome</keyword>
<feature type="domain" description="Myb-like" evidence="8">
    <location>
        <begin position="62"/>
        <end position="112"/>
    </location>
</feature>
<dbReference type="SUPFAM" id="SSF46689">
    <property type="entry name" value="Homeodomain-like"/>
    <property type="match status" value="1"/>
</dbReference>
<evidence type="ECO:0000256" key="2">
    <source>
        <dbReference type="ARBA" id="ARBA00022737"/>
    </source>
</evidence>
<evidence type="ECO:0000313" key="11">
    <source>
        <dbReference type="Proteomes" id="UP001345219"/>
    </source>
</evidence>
<dbReference type="PANTHER" id="PTHR47994:SF5">
    <property type="entry name" value="F14D16.11-RELATED"/>
    <property type="match status" value="1"/>
</dbReference>
<evidence type="ECO:0000256" key="4">
    <source>
        <dbReference type="ARBA" id="ARBA00023125"/>
    </source>
</evidence>
<dbReference type="Gene3D" id="1.10.10.60">
    <property type="entry name" value="Homeodomain-like"/>
    <property type="match status" value="2"/>
</dbReference>
<dbReference type="PANTHER" id="PTHR47994">
    <property type="entry name" value="F14D16.11-RELATED"/>
    <property type="match status" value="1"/>
</dbReference>
<dbReference type="Proteomes" id="UP001345219">
    <property type="component" value="Chromosome 9"/>
</dbReference>